<evidence type="ECO:0000256" key="8">
    <source>
        <dbReference type="ARBA" id="ARBA00022989"/>
    </source>
</evidence>
<evidence type="ECO:0000256" key="5">
    <source>
        <dbReference type="ARBA" id="ARBA00022692"/>
    </source>
</evidence>
<keyword evidence="7" id="KW-0653">Protein transport</keyword>
<dbReference type="GO" id="GO:0006999">
    <property type="term" value="P:nuclear pore organization"/>
    <property type="evidence" value="ECO:0007669"/>
    <property type="project" value="TreeGrafter"/>
</dbReference>
<evidence type="ECO:0000313" key="16">
    <source>
        <dbReference type="Proteomes" id="UP000193067"/>
    </source>
</evidence>
<keyword evidence="6" id="KW-0509">mRNA transport</keyword>
<keyword evidence="9" id="KW-0811">Translocation</keyword>
<evidence type="ECO:0000313" key="15">
    <source>
        <dbReference type="EMBL" id="OSC98865.1"/>
    </source>
</evidence>
<keyword evidence="10" id="KW-0906">Nuclear pore complex</keyword>
<evidence type="ECO:0000256" key="7">
    <source>
        <dbReference type="ARBA" id="ARBA00022927"/>
    </source>
</evidence>
<evidence type="ECO:0000256" key="6">
    <source>
        <dbReference type="ARBA" id="ARBA00022816"/>
    </source>
</evidence>
<feature type="region of interest" description="Disordered" evidence="13">
    <location>
        <begin position="415"/>
        <end position="437"/>
    </location>
</feature>
<keyword evidence="12" id="KW-0539">Nucleus</keyword>
<evidence type="ECO:0000256" key="4">
    <source>
        <dbReference type="ARBA" id="ARBA00022448"/>
    </source>
</evidence>
<reference evidence="15 16" key="1">
    <citation type="journal article" date="2015" name="Biotechnol. Biofuels">
        <title>Enhanced degradation of softwood versus hardwood by the white-rot fungus Pycnoporus coccineus.</title>
        <authorList>
            <person name="Couturier M."/>
            <person name="Navarro D."/>
            <person name="Chevret D."/>
            <person name="Henrissat B."/>
            <person name="Piumi F."/>
            <person name="Ruiz-Duenas F.J."/>
            <person name="Martinez A.T."/>
            <person name="Grigoriev I.V."/>
            <person name="Riley R."/>
            <person name="Lipzen A."/>
            <person name="Berrin J.G."/>
            <person name="Master E.R."/>
            <person name="Rosso M.N."/>
        </authorList>
    </citation>
    <scope>NUCLEOTIDE SEQUENCE [LARGE SCALE GENOMIC DNA]</scope>
    <source>
        <strain evidence="15 16">BRFM310</strain>
    </source>
</reference>
<dbReference type="GO" id="GO:0070631">
    <property type="term" value="P:spindle pole body localization"/>
    <property type="evidence" value="ECO:0007669"/>
    <property type="project" value="TreeGrafter"/>
</dbReference>
<gene>
    <name evidence="15" type="ORF">PYCCODRAFT_1396244</name>
</gene>
<keyword evidence="8 14" id="KW-1133">Transmembrane helix</keyword>
<keyword evidence="4" id="KW-0813">Transport</keyword>
<dbReference type="PANTHER" id="PTHR13269:SF6">
    <property type="entry name" value="NUCLEOPORIN NDC1"/>
    <property type="match status" value="1"/>
</dbReference>
<evidence type="ECO:0000256" key="13">
    <source>
        <dbReference type="SAM" id="MobiDB-lite"/>
    </source>
</evidence>
<evidence type="ECO:0008006" key="17">
    <source>
        <dbReference type="Google" id="ProtNLM"/>
    </source>
</evidence>
<evidence type="ECO:0000256" key="9">
    <source>
        <dbReference type="ARBA" id="ARBA00023010"/>
    </source>
</evidence>
<evidence type="ECO:0000256" key="11">
    <source>
        <dbReference type="ARBA" id="ARBA00023136"/>
    </source>
</evidence>
<dbReference type="GO" id="GO:0070762">
    <property type="term" value="C:nuclear pore transmembrane ring"/>
    <property type="evidence" value="ECO:0007669"/>
    <property type="project" value="TreeGrafter"/>
</dbReference>
<sequence>MASNTPQRGPSTPMTAIRSTLLSRSAPSIPPASQLYEPLVKGVLRHRLYKIFLHSALFCWALTTLWMTWSTGGMFGMGVKESLLLPMKPSTLAFTAATFLTGALPLVVLRKAHLVAAPTPATSPSKILSGAFNKRSTSQALLTYLISSLALLGLHILITGAYDSSAPTSMRLTLFVKSRKHPYYLNGHLIYILLSQVAVAYACLLRCVLLDRFAVRWAHTLTSKGEQKLQSFGLARVVTVCLTTLVYTSFITVAHLTVFAVARSVVLPLLFKVPLVHHVLRPFTAHFLRGAWTVSLLTRHWSLVSRAFYLALTTVAVWEYAESAFDAIVAEPIAVAQQTADPGLTLVSGITSSDPYLKHFACAEMRDFAADDSSAASARRTALFSDQKYNPSMWSTLSRESLLTLGRDYQLLLRRGQPAPPPAAASAAPTKPTVPLPVPATPLVRTSVYKPPQTSPLRAALDTFSSDGPLAAAVSETAEASVSHIPELFRSVMPTSPQHKAQEAVETVKKAEENVVQLVKETKSKWRSGLSNVLSAYLPRVIVQAASQVRSWWTRERVHRVAETSLPNRYMDALVAEALCHLTCASLTEDKFGVVQRDIPKIIEALLSFLSALEDYQAELNASYSLPPPDKLKELSPKEIVEKETLAMEAARAGEVLSVVSDAIKDGIVQVVRTFGDKLSAFKFPPRIAKKLQGFVDYN</sequence>
<keyword evidence="11 14" id="KW-0472">Membrane</keyword>
<evidence type="ECO:0000256" key="3">
    <source>
        <dbReference type="ARBA" id="ARBA00005760"/>
    </source>
</evidence>
<dbReference type="InterPro" id="IPR019049">
    <property type="entry name" value="Nucleoporin_prot_Ndc1/Nup"/>
</dbReference>
<feature type="transmembrane region" description="Helical" evidence="14">
    <location>
        <begin position="141"/>
        <end position="162"/>
    </location>
</feature>
<dbReference type="Proteomes" id="UP000193067">
    <property type="component" value="Unassembled WGS sequence"/>
</dbReference>
<dbReference type="STRING" id="1353009.A0A1Y2ICJ6"/>
<dbReference type="EMBL" id="KZ084133">
    <property type="protein sequence ID" value="OSC98865.1"/>
    <property type="molecule type" value="Genomic_DNA"/>
</dbReference>
<evidence type="ECO:0000256" key="2">
    <source>
        <dbReference type="ARBA" id="ARBA00004567"/>
    </source>
</evidence>
<name>A0A1Y2ICJ6_TRAC3</name>
<dbReference type="AlphaFoldDB" id="A0A1Y2ICJ6"/>
<evidence type="ECO:0000256" key="12">
    <source>
        <dbReference type="ARBA" id="ARBA00023242"/>
    </source>
</evidence>
<comment type="subcellular location">
    <subcellularLocation>
        <location evidence="1">Nucleus membrane</location>
        <topology evidence="1">Multi-pass membrane protein</topology>
    </subcellularLocation>
    <subcellularLocation>
        <location evidence="2">Nucleus</location>
        <location evidence="2">Nuclear pore complex</location>
    </subcellularLocation>
</comment>
<dbReference type="PANTHER" id="PTHR13269">
    <property type="entry name" value="NUCLEOPORIN NDC1"/>
    <property type="match status" value="1"/>
</dbReference>
<dbReference type="GO" id="GO:0005816">
    <property type="term" value="C:spindle pole body"/>
    <property type="evidence" value="ECO:0007669"/>
    <property type="project" value="TreeGrafter"/>
</dbReference>
<evidence type="ECO:0000256" key="10">
    <source>
        <dbReference type="ARBA" id="ARBA00023132"/>
    </source>
</evidence>
<keyword evidence="16" id="KW-1185">Reference proteome</keyword>
<protein>
    <recommendedName>
        <fullName evidence="17">Nucleoporin protein Ndc1-Nup</fullName>
    </recommendedName>
</protein>
<dbReference type="GO" id="GO:0051028">
    <property type="term" value="P:mRNA transport"/>
    <property type="evidence" value="ECO:0007669"/>
    <property type="project" value="UniProtKB-KW"/>
</dbReference>
<dbReference type="OrthoDB" id="67850at2759"/>
<feature type="transmembrane region" description="Helical" evidence="14">
    <location>
        <begin position="189"/>
        <end position="209"/>
    </location>
</feature>
<dbReference type="GO" id="GO:0031965">
    <property type="term" value="C:nuclear membrane"/>
    <property type="evidence" value="ECO:0007669"/>
    <property type="project" value="UniProtKB-SubCell"/>
</dbReference>
<evidence type="ECO:0000256" key="14">
    <source>
        <dbReference type="SAM" id="Phobius"/>
    </source>
</evidence>
<evidence type="ECO:0000256" key="1">
    <source>
        <dbReference type="ARBA" id="ARBA00004232"/>
    </source>
</evidence>
<comment type="similarity">
    <text evidence="3">Belongs to the NDC1 family.</text>
</comment>
<dbReference type="GO" id="GO:0015031">
    <property type="term" value="P:protein transport"/>
    <property type="evidence" value="ECO:0007669"/>
    <property type="project" value="UniProtKB-KW"/>
</dbReference>
<dbReference type="GO" id="GO:0030674">
    <property type="term" value="F:protein-macromolecule adaptor activity"/>
    <property type="evidence" value="ECO:0007669"/>
    <property type="project" value="TreeGrafter"/>
</dbReference>
<keyword evidence="5 14" id="KW-0812">Transmembrane</keyword>
<feature type="transmembrane region" description="Helical" evidence="14">
    <location>
        <begin position="89"/>
        <end position="109"/>
    </location>
</feature>
<feature type="transmembrane region" description="Helical" evidence="14">
    <location>
        <begin position="51"/>
        <end position="69"/>
    </location>
</feature>
<dbReference type="Pfam" id="PF09531">
    <property type="entry name" value="Ndc1_Nup"/>
    <property type="match status" value="1"/>
</dbReference>
<organism evidence="15 16">
    <name type="scientific">Trametes coccinea (strain BRFM310)</name>
    <name type="common">Pycnoporus coccineus</name>
    <dbReference type="NCBI Taxonomy" id="1353009"/>
    <lineage>
        <taxon>Eukaryota</taxon>
        <taxon>Fungi</taxon>
        <taxon>Dikarya</taxon>
        <taxon>Basidiomycota</taxon>
        <taxon>Agaricomycotina</taxon>
        <taxon>Agaricomycetes</taxon>
        <taxon>Polyporales</taxon>
        <taxon>Polyporaceae</taxon>
        <taxon>Trametes</taxon>
    </lineage>
</organism>
<accession>A0A1Y2ICJ6</accession>
<proteinExistence type="inferred from homology"/>